<reference evidence="4" key="1">
    <citation type="submission" date="2019-10" db="EMBL/GenBank/DDBJ databases">
        <authorList>
            <consortium name="DOE Joint Genome Institute"/>
            <person name="Kuo A."/>
            <person name="Miyauchi S."/>
            <person name="Kiss E."/>
            <person name="Drula E."/>
            <person name="Kohler A."/>
            <person name="Sanchez-Garcia M."/>
            <person name="Andreopoulos B."/>
            <person name="Barry K.W."/>
            <person name="Bonito G."/>
            <person name="Buee M."/>
            <person name="Carver A."/>
            <person name="Chen C."/>
            <person name="Cichocki N."/>
            <person name="Clum A."/>
            <person name="Culley D."/>
            <person name="Crous P.W."/>
            <person name="Fauchery L."/>
            <person name="Girlanda M."/>
            <person name="Hayes R."/>
            <person name="Keri Z."/>
            <person name="LaButti K."/>
            <person name="Lipzen A."/>
            <person name="Lombard V."/>
            <person name="Magnuson J."/>
            <person name="Maillard F."/>
            <person name="Morin E."/>
            <person name="Murat C."/>
            <person name="Nolan M."/>
            <person name="Ohm R."/>
            <person name="Pangilinan J."/>
            <person name="Pereira M."/>
            <person name="Perotto S."/>
            <person name="Peter M."/>
            <person name="Riley R."/>
            <person name="Sitrit Y."/>
            <person name="Stielow B."/>
            <person name="Szollosi G."/>
            <person name="Zifcakova L."/>
            <person name="Stursova M."/>
            <person name="Spatafora J.W."/>
            <person name="Tedersoo L."/>
            <person name="Vaario L.-M."/>
            <person name="Yamada A."/>
            <person name="Yan M."/>
            <person name="Wang P."/>
            <person name="Xu J."/>
            <person name="Bruns T."/>
            <person name="Baldrian P."/>
            <person name="Vilgalys R."/>
            <person name="Henrissat B."/>
            <person name="Grigoriev I.V."/>
            <person name="Hibbett D."/>
            <person name="Nagy L.G."/>
            <person name="Martin F.M."/>
        </authorList>
    </citation>
    <scope>NUCLEOTIDE SEQUENCE</scope>
    <source>
        <strain evidence="4">BED1</strain>
    </source>
</reference>
<evidence type="ECO:0000313" key="4">
    <source>
        <dbReference type="EMBL" id="KAF8444939.1"/>
    </source>
</evidence>
<feature type="region of interest" description="Disordered" evidence="1">
    <location>
        <begin position="1"/>
        <end position="21"/>
    </location>
</feature>
<organism evidence="4 5">
    <name type="scientific">Boletus edulis BED1</name>
    <dbReference type="NCBI Taxonomy" id="1328754"/>
    <lineage>
        <taxon>Eukaryota</taxon>
        <taxon>Fungi</taxon>
        <taxon>Dikarya</taxon>
        <taxon>Basidiomycota</taxon>
        <taxon>Agaricomycotina</taxon>
        <taxon>Agaricomycetes</taxon>
        <taxon>Agaricomycetidae</taxon>
        <taxon>Boletales</taxon>
        <taxon>Boletineae</taxon>
        <taxon>Boletaceae</taxon>
        <taxon>Boletoideae</taxon>
        <taxon>Boletus</taxon>
    </lineage>
</organism>
<dbReference type="AlphaFoldDB" id="A0AAD4C0T7"/>
<comment type="caution">
    <text evidence="4">The sequence shown here is derived from an EMBL/GenBank/DDBJ whole genome shotgun (WGS) entry which is preliminary data.</text>
</comment>
<dbReference type="Pfam" id="PF16189">
    <property type="entry name" value="Creatinase_N_2"/>
    <property type="match status" value="1"/>
</dbReference>
<dbReference type="Proteomes" id="UP001194468">
    <property type="component" value="Unassembled WGS sequence"/>
</dbReference>
<protein>
    <recommendedName>
        <fullName evidence="6">Heterokaryon incompatibility domain-containing protein</fullName>
    </recommendedName>
</protein>
<dbReference type="EMBL" id="WHUW01000006">
    <property type="protein sequence ID" value="KAF8444939.1"/>
    <property type="molecule type" value="Genomic_DNA"/>
</dbReference>
<evidence type="ECO:0000313" key="5">
    <source>
        <dbReference type="Proteomes" id="UP001194468"/>
    </source>
</evidence>
<dbReference type="Pfam" id="PF06985">
    <property type="entry name" value="HET"/>
    <property type="match status" value="1"/>
</dbReference>
<dbReference type="InterPro" id="IPR000587">
    <property type="entry name" value="Creatinase_N"/>
</dbReference>
<dbReference type="Pfam" id="PF01321">
    <property type="entry name" value="Creatinase_N"/>
    <property type="match status" value="1"/>
</dbReference>
<reference evidence="4" key="2">
    <citation type="journal article" date="2020" name="Nat. Commun.">
        <title>Large-scale genome sequencing of mycorrhizal fungi provides insights into the early evolution of symbiotic traits.</title>
        <authorList>
            <person name="Miyauchi S."/>
            <person name="Kiss E."/>
            <person name="Kuo A."/>
            <person name="Drula E."/>
            <person name="Kohler A."/>
            <person name="Sanchez-Garcia M."/>
            <person name="Morin E."/>
            <person name="Andreopoulos B."/>
            <person name="Barry K.W."/>
            <person name="Bonito G."/>
            <person name="Buee M."/>
            <person name="Carver A."/>
            <person name="Chen C."/>
            <person name="Cichocki N."/>
            <person name="Clum A."/>
            <person name="Culley D."/>
            <person name="Crous P.W."/>
            <person name="Fauchery L."/>
            <person name="Girlanda M."/>
            <person name="Hayes R.D."/>
            <person name="Keri Z."/>
            <person name="LaButti K."/>
            <person name="Lipzen A."/>
            <person name="Lombard V."/>
            <person name="Magnuson J."/>
            <person name="Maillard F."/>
            <person name="Murat C."/>
            <person name="Nolan M."/>
            <person name="Ohm R.A."/>
            <person name="Pangilinan J."/>
            <person name="Pereira M.F."/>
            <person name="Perotto S."/>
            <person name="Peter M."/>
            <person name="Pfister S."/>
            <person name="Riley R."/>
            <person name="Sitrit Y."/>
            <person name="Stielow J.B."/>
            <person name="Szollosi G."/>
            <person name="Zifcakova L."/>
            <person name="Stursova M."/>
            <person name="Spatafora J.W."/>
            <person name="Tedersoo L."/>
            <person name="Vaario L.M."/>
            <person name="Yamada A."/>
            <person name="Yan M."/>
            <person name="Wang P."/>
            <person name="Xu J."/>
            <person name="Bruns T."/>
            <person name="Baldrian P."/>
            <person name="Vilgalys R."/>
            <person name="Dunand C."/>
            <person name="Henrissat B."/>
            <person name="Grigoriev I.V."/>
            <person name="Hibbett D."/>
            <person name="Nagy L.G."/>
            <person name="Martin F.M."/>
        </authorList>
    </citation>
    <scope>NUCLEOTIDE SEQUENCE</scope>
    <source>
        <strain evidence="4">BED1</strain>
    </source>
</reference>
<accession>A0AAD4C0T7</accession>
<name>A0AAD4C0T7_BOLED</name>
<evidence type="ECO:0000256" key="1">
    <source>
        <dbReference type="SAM" id="MobiDB-lite"/>
    </source>
</evidence>
<dbReference type="InterPro" id="IPR050422">
    <property type="entry name" value="X-Pro_aminopeptidase_P"/>
</dbReference>
<gene>
    <name evidence="4" type="ORF">L210DRAFT_3643120</name>
</gene>
<dbReference type="InterPro" id="IPR010730">
    <property type="entry name" value="HET"/>
</dbReference>
<dbReference type="SUPFAM" id="SSF53092">
    <property type="entry name" value="Creatinase/prolidase N-terminal domain"/>
    <property type="match status" value="1"/>
</dbReference>
<evidence type="ECO:0008006" key="6">
    <source>
        <dbReference type="Google" id="ProtNLM"/>
    </source>
</evidence>
<dbReference type="InterPro" id="IPR029149">
    <property type="entry name" value="Creatin/AminoP/Spt16_N"/>
</dbReference>
<proteinExistence type="predicted"/>
<feature type="domain" description="Creatinase N-terminal" evidence="2">
    <location>
        <begin position="50"/>
        <end position="142"/>
    </location>
</feature>
<feature type="domain" description="Heterokaryon incompatibility" evidence="3">
    <location>
        <begin position="472"/>
        <end position="560"/>
    </location>
</feature>
<keyword evidence="5" id="KW-1185">Reference proteome</keyword>
<evidence type="ECO:0000259" key="2">
    <source>
        <dbReference type="Pfam" id="PF01321"/>
    </source>
</evidence>
<dbReference type="Gene3D" id="3.40.350.10">
    <property type="entry name" value="Creatinase/prolidase N-terminal domain"/>
    <property type="match status" value="2"/>
</dbReference>
<evidence type="ECO:0000259" key="3">
    <source>
        <dbReference type="Pfam" id="PF06985"/>
    </source>
</evidence>
<dbReference type="PANTHER" id="PTHR43763:SF17">
    <property type="entry name" value="AMINOPEPTIDASE P, CYTOPLASMIC-RELATED"/>
    <property type="match status" value="1"/>
</dbReference>
<dbReference type="PANTHER" id="PTHR43763">
    <property type="entry name" value="XAA-PRO AMINOPEPTIDASE 1"/>
    <property type="match status" value="1"/>
</dbReference>
<sequence>MYDSPARTSSRSSASKRPALLSNDSSSTLVGFALERKMAAIKERVDTSNRLKQLRKLMLKDGLDYYVIPTEDPHQSEYVASSDKRREWISGFAGSAGQAIVSKTAAYLVTDSRYWLQAREELDSNWYLIPAGAVDRPKDWIDFLVNFIDLSWKDKPLRSKDPIFIQSLDFTGQDASSKLTQVRQWIRAQPPAVPTYSKSPPTAAQKHVGTLITSLSSIAYLLNLRGSVNPLFHSYLFISADKVILFLDAFKLTDDTEDYLRSLKVERREYNDIWSFLRRREWGEGKLLISPESSYAISLMLSHFRYTVVPSHVDNMKAVKSEVELEGLRSLDPTTPSDILLKRSIEVIELDPSSHKGYEEKHAALHSMGRYGEAFEAFKMMLLVLKQSPEPRLRDLRHQYIDATTTIKKVVEQTIRHIPHVLVDTVTGRLYDKTRQAAAFEELPIYDELRSSMTTQLDRPRIRSEVQKFYSYVMLSHRWQPNEPTFQMVENISIYGLPASPTNDKVHRFCELVRSLRFRWAWSDTCCVNQLDKGVQQESLVAMFRWYRGSSLTVVHLLGVFSDSQETDCLWRSIWNTRGWTFQEYVASEVVQFYTEDWEPYLGLDIFNHKESPMILQEMERAMKFTTQELAILQPGLDKTREKLYLASMRQTTREEDIAYSLFGIFNVALPVIYGEGNQAIGRLLEHILTRSDNVTLLAWTGNSGSHHSYLPTDLTAYNQIVPPHVPPPVEMDDMITTLESSSFDHSVAIALYDQLYVLPPLSLVAGRLRLPGIVFPLSNPVLFLESDPDSGLPVYHATSPMLGEVEIKTTEKLSGMRSLLLIHPWISPLLDYDFLFGSPLYDHVTRALRLVVRLRQPFGALLLAPLGRVQFKRVATDSLIMVRVREKTLLSELMDCIRTIDIQ</sequence>